<dbReference type="GO" id="GO:0016020">
    <property type="term" value="C:membrane"/>
    <property type="evidence" value="ECO:0007669"/>
    <property type="project" value="InterPro"/>
</dbReference>
<reference evidence="2" key="1">
    <citation type="journal article" date="2021" name="Proc. Natl. Acad. Sci. U.S.A.">
        <title>Global biogeography of chemosynthetic symbionts reveals both localized and globally distributed symbiont groups. .</title>
        <authorList>
            <person name="Osvatic J.T."/>
            <person name="Wilkins L.G.E."/>
            <person name="Leibrecht L."/>
            <person name="Leray M."/>
            <person name="Zauner S."/>
            <person name="Polzin J."/>
            <person name="Camacho Y."/>
            <person name="Gros O."/>
            <person name="van Gils J.A."/>
            <person name="Eisen J.A."/>
            <person name="Petersen J.M."/>
            <person name="Yuen B."/>
        </authorList>
    </citation>
    <scope>NUCLEOTIDE SEQUENCE</scope>
    <source>
        <strain evidence="2">MAGL173</strain>
    </source>
</reference>
<organism evidence="2 3">
    <name type="scientific">Candidatus Thiodiazotropha lotti</name>
    <dbReference type="NCBI Taxonomy" id="2792787"/>
    <lineage>
        <taxon>Bacteria</taxon>
        <taxon>Pseudomonadati</taxon>
        <taxon>Pseudomonadota</taxon>
        <taxon>Gammaproteobacteria</taxon>
        <taxon>Chromatiales</taxon>
        <taxon>Sedimenticolaceae</taxon>
        <taxon>Candidatus Thiodiazotropha</taxon>
    </lineage>
</organism>
<feature type="transmembrane region" description="Helical" evidence="1">
    <location>
        <begin position="7"/>
        <end position="29"/>
    </location>
</feature>
<protein>
    <submittedName>
        <fullName evidence="2">Uncharacterized protein</fullName>
    </submittedName>
</protein>
<dbReference type="AlphaFoldDB" id="A0A9E4K245"/>
<keyword evidence="1" id="KW-1133">Transmembrane helix</keyword>
<gene>
    <name evidence="2" type="ORF">JAZ04_01985</name>
</gene>
<evidence type="ECO:0000313" key="2">
    <source>
        <dbReference type="EMBL" id="MCG7937614.1"/>
    </source>
</evidence>
<accession>A0A9E4K245</accession>
<dbReference type="Pfam" id="PF05656">
    <property type="entry name" value="DUF805"/>
    <property type="match status" value="1"/>
</dbReference>
<evidence type="ECO:0000313" key="3">
    <source>
        <dbReference type="Proteomes" id="UP000886687"/>
    </source>
</evidence>
<feature type="transmembrane region" description="Helical" evidence="1">
    <location>
        <begin position="70"/>
        <end position="88"/>
    </location>
</feature>
<dbReference type="Proteomes" id="UP000886687">
    <property type="component" value="Unassembled WGS sequence"/>
</dbReference>
<evidence type="ECO:0000256" key="1">
    <source>
        <dbReference type="SAM" id="Phobius"/>
    </source>
</evidence>
<proteinExistence type="predicted"/>
<dbReference type="InterPro" id="IPR008523">
    <property type="entry name" value="DUF805"/>
</dbReference>
<feature type="transmembrane region" description="Helical" evidence="1">
    <location>
        <begin position="100"/>
        <end position="120"/>
    </location>
</feature>
<sequence>MKRRPYFVSFLIVLVTAIIGGYVLRVLLLREESLSPWYLEITYAWGLLVAGILTPLALRRIRDIGISKWWVVLIWLPAILNLKFWFILSEYTDTEVSSDVFESSTVIALVSVIFLSVLLFKSSEDESDT</sequence>
<keyword evidence="1" id="KW-0812">Transmembrane</keyword>
<keyword evidence="1" id="KW-0472">Membrane</keyword>
<feature type="transmembrane region" description="Helical" evidence="1">
    <location>
        <begin position="41"/>
        <end position="58"/>
    </location>
</feature>
<name>A0A9E4K245_9GAMM</name>
<dbReference type="EMBL" id="JAEPDI010000001">
    <property type="protein sequence ID" value="MCG7937614.1"/>
    <property type="molecule type" value="Genomic_DNA"/>
</dbReference>
<comment type="caution">
    <text evidence="2">The sequence shown here is derived from an EMBL/GenBank/DDBJ whole genome shotgun (WGS) entry which is preliminary data.</text>
</comment>